<dbReference type="SMART" id="SM00327">
    <property type="entry name" value="VWA"/>
    <property type="match status" value="1"/>
</dbReference>
<organism evidence="2 3">
    <name type="scientific">Bacteroides faecium</name>
    <dbReference type="NCBI Taxonomy" id="2715212"/>
    <lineage>
        <taxon>Bacteria</taxon>
        <taxon>Pseudomonadati</taxon>
        <taxon>Bacteroidota</taxon>
        <taxon>Bacteroidia</taxon>
        <taxon>Bacteroidales</taxon>
        <taxon>Bacteroidaceae</taxon>
        <taxon>Bacteroides</taxon>
    </lineage>
</organism>
<reference evidence="2 3" key="1">
    <citation type="submission" date="2020-03" db="EMBL/GenBank/DDBJ databases">
        <title>Genomic analysis of Bacteroides faecium CBA7301.</title>
        <authorList>
            <person name="Kim J."/>
            <person name="Roh S.W."/>
        </authorList>
    </citation>
    <scope>NUCLEOTIDE SEQUENCE [LARGE SCALE GENOMIC DNA]</scope>
    <source>
        <strain evidence="2 3">CBA7301</strain>
    </source>
</reference>
<evidence type="ECO:0000259" key="1">
    <source>
        <dbReference type="PROSITE" id="PS50234"/>
    </source>
</evidence>
<evidence type="ECO:0000313" key="3">
    <source>
        <dbReference type="Proteomes" id="UP000501780"/>
    </source>
</evidence>
<keyword evidence="3" id="KW-1185">Reference proteome</keyword>
<sequence length="211" mass="23186">MRRLPVYLLIDTSGSMKGEPIESVKVGLEAMIASLRQDPFALESVNISIITFDSSVNQLLPLTELENLQLPEIVTPDSGPTHLGAALELLCKVVDKEVRLSTPDRKGDWMPLLFIMTDGKPSDIQLYNQMIPEVKKRHFASVIACAAGMHARTEPLKLLTDQVYSLDTVDSSTFKQFFKWVSDSIGVGNRSIGAADELILPPPPAEVNVVI</sequence>
<name>A0A6H0KHD9_9BACE</name>
<dbReference type="AlphaFoldDB" id="A0A6H0KHD9"/>
<dbReference type="RefSeq" id="WP_167959548.1">
    <property type="nucleotide sequence ID" value="NZ_CP050831.1"/>
</dbReference>
<dbReference type="InterPro" id="IPR036465">
    <property type="entry name" value="vWFA_dom_sf"/>
</dbReference>
<dbReference type="PROSITE" id="PS50234">
    <property type="entry name" value="VWFA"/>
    <property type="match status" value="1"/>
</dbReference>
<protein>
    <submittedName>
        <fullName evidence="2">VWA domain-containing protein</fullName>
    </submittedName>
</protein>
<gene>
    <name evidence="2" type="ORF">BacF7301_00845</name>
</gene>
<dbReference type="Gene3D" id="3.40.50.410">
    <property type="entry name" value="von Willebrand factor, type A domain"/>
    <property type="match status" value="1"/>
</dbReference>
<feature type="domain" description="VWFA" evidence="1">
    <location>
        <begin position="5"/>
        <end position="181"/>
    </location>
</feature>
<dbReference type="InterPro" id="IPR002035">
    <property type="entry name" value="VWF_A"/>
</dbReference>
<accession>A0A6H0KHD9</accession>
<evidence type="ECO:0000313" key="2">
    <source>
        <dbReference type="EMBL" id="QIU92790.1"/>
    </source>
</evidence>
<proteinExistence type="predicted"/>
<dbReference type="InterPro" id="IPR011392">
    <property type="entry name" value="Tellurite-R_TerY"/>
</dbReference>
<dbReference type="Proteomes" id="UP000501780">
    <property type="component" value="Chromosome"/>
</dbReference>
<dbReference type="PIRSF" id="PIRSF020634">
    <property type="entry name" value="TerY_vWA"/>
    <property type="match status" value="1"/>
</dbReference>
<dbReference type="KEGG" id="bfc:BacF7301_00845"/>
<dbReference type="EMBL" id="CP050831">
    <property type="protein sequence ID" value="QIU92790.1"/>
    <property type="molecule type" value="Genomic_DNA"/>
</dbReference>
<dbReference type="Pfam" id="PF00092">
    <property type="entry name" value="VWA"/>
    <property type="match status" value="1"/>
</dbReference>
<dbReference type="SUPFAM" id="SSF53300">
    <property type="entry name" value="vWA-like"/>
    <property type="match status" value="1"/>
</dbReference>